<dbReference type="PROSITE" id="PS50088">
    <property type="entry name" value="ANK_REPEAT"/>
    <property type="match status" value="1"/>
</dbReference>
<feature type="region of interest" description="Disordered" evidence="8">
    <location>
        <begin position="505"/>
        <end position="526"/>
    </location>
</feature>
<accession>A0A8H4VXU7</accession>
<dbReference type="PROSITE" id="PS50297">
    <property type="entry name" value="ANK_REP_REGION"/>
    <property type="match status" value="1"/>
</dbReference>
<protein>
    <recommendedName>
        <fullName evidence="11">DUF676 domain-containing protein</fullName>
    </recommendedName>
</protein>
<dbReference type="InterPro" id="IPR029058">
    <property type="entry name" value="AB_hydrolase_fold"/>
</dbReference>
<dbReference type="SUPFAM" id="SSF48403">
    <property type="entry name" value="Ankyrin repeat"/>
    <property type="match status" value="1"/>
</dbReference>
<evidence type="ECO:0000256" key="5">
    <source>
        <dbReference type="ARBA" id="ARBA00023128"/>
    </source>
</evidence>
<dbReference type="Gene3D" id="1.25.40.20">
    <property type="entry name" value="Ankyrin repeat-containing domain"/>
    <property type="match status" value="1"/>
</dbReference>
<organism evidence="9 10">
    <name type="scientific">Cudoniella acicularis</name>
    <dbReference type="NCBI Taxonomy" id="354080"/>
    <lineage>
        <taxon>Eukaryota</taxon>
        <taxon>Fungi</taxon>
        <taxon>Dikarya</taxon>
        <taxon>Ascomycota</taxon>
        <taxon>Pezizomycotina</taxon>
        <taxon>Leotiomycetes</taxon>
        <taxon>Helotiales</taxon>
        <taxon>Tricladiaceae</taxon>
        <taxon>Cudoniella</taxon>
    </lineage>
</organism>
<dbReference type="SMART" id="SM00248">
    <property type="entry name" value="ANK"/>
    <property type="match status" value="2"/>
</dbReference>
<dbReference type="PANTHER" id="PTHR48182">
    <property type="entry name" value="PROTEIN SERAC1"/>
    <property type="match status" value="1"/>
</dbReference>
<name>A0A8H4VXU7_9HELO</name>
<keyword evidence="10" id="KW-1185">Reference proteome</keyword>
<keyword evidence="4" id="KW-0256">Endoplasmic reticulum</keyword>
<dbReference type="OrthoDB" id="427518at2759"/>
<gene>
    <name evidence="9" type="ORF">G7Y89_g11628</name>
</gene>
<evidence type="ECO:0008006" key="11">
    <source>
        <dbReference type="Google" id="ProtNLM"/>
    </source>
</evidence>
<keyword evidence="6" id="KW-0472">Membrane</keyword>
<evidence type="ECO:0000256" key="2">
    <source>
        <dbReference type="ARBA" id="ARBA00004240"/>
    </source>
</evidence>
<dbReference type="GO" id="GO:0016020">
    <property type="term" value="C:membrane"/>
    <property type="evidence" value="ECO:0007669"/>
    <property type="project" value="UniProtKB-SubCell"/>
</dbReference>
<dbReference type="Proteomes" id="UP000566819">
    <property type="component" value="Unassembled WGS sequence"/>
</dbReference>
<dbReference type="InterPro" id="IPR036928">
    <property type="entry name" value="AS_sf"/>
</dbReference>
<evidence type="ECO:0000256" key="7">
    <source>
        <dbReference type="PROSITE-ProRule" id="PRU00023"/>
    </source>
</evidence>
<keyword evidence="7" id="KW-0040">ANK repeat</keyword>
<dbReference type="InterPro" id="IPR036770">
    <property type="entry name" value="Ankyrin_rpt-contain_sf"/>
</dbReference>
<keyword evidence="5" id="KW-0496">Mitochondrion</keyword>
<dbReference type="Pfam" id="PF12796">
    <property type="entry name" value="Ank_2"/>
    <property type="match status" value="1"/>
</dbReference>
<comment type="caution">
    <text evidence="9">The sequence shown here is derived from an EMBL/GenBank/DDBJ whole genome shotgun (WGS) entry which is preliminary data.</text>
</comment>
<dbReference type="Gene3D" id="3.90.1300.10">
    <property type="entry name" value="Amidase signature (AS) domain"/>
    <property type="match status" value="1"/>
</dbReference>
<dbReference type="GO" id="GO:0005739">
    <property type="term" value="C:mitochondrion"/>
    <property type="evidence" value="ECO:0007669"/>
    <property type="project" value="UniProtKB-SubCell"/>
</dbReference>
<evidence type="ECO:0000256" key="4">
    <source>
        <dbReference type="ARBA" id="ARBA00022824"/>
    </source>
</evidence>
<dbReference type="AlphaFoldDB" id="A0A8H4VXU7"/>
<reference evidence="9 10" key="1">
    <citation type="submission" date="2020-03" db="EMBL/GenBank/DDBJ databases">
        <title>Draft Genome Sequence of Cudoniella acicularis.</title>
        <authorList>
            <person name="Buettner E."/>
            <person name="Kellner H."/>
        </authorList>
    </citation>
    <scope>NUCLEOTIDE SEQUENCE [LARGE SCALE GENOMIC DNA]</scope>
    <source>
        <strain evidence="9 10">DSM 108380</strain>
    </source>
</reference>
<dbReference type="InterPro" id="IPR052374">
    <property type="entry name" value="SERAC1"/>
</dbReference>
<feature type="repeat" description="ANK" evidence="7">
    <location>
        <begin position="644"/>
        <end position="670"/>
    </location>
</feature>
<dbReference type="PANTHER" id="PTHR48182:SF2">
    <property type="entry name" value="PROTEIN SERAC1"/>
    <property type="match status" value="1"/>
</dbReference>
<evidence type="ECO:0000313" key="10">
    <source>
        <dbReference type="Proteomes" id="UP000566819"/>
    </source>
</evidence>
<evidence type="ECO:0000256" key="1">
    <source>
        <dbReference type="ARBA" id="ARBA00004173"/>
    </source>
</evidence>
<evidence type="ECO:0000256" key="6">
    <source>
        <dbReference type="ARBA" id="ARBA00023136"/>
    </source>
</evidence>
<evidence type="ECO:0000256" key="8">
    <source>
        <dbReference type="SAM" id="MobiDB-lite"/>
    </source>
</evidence>
<sequence length="743" mass="81945">MILEYELSTKLYYLGNYSVYIELGFSIEKGGAQIVKVDFPSASKIISPLGWDWEFSSGQPNSILSEFSVVRTEFYHSLRTYLSKLSDNKGIRSLENIITFNIEHTTGEGGIPGTHPAWPTGQDNFDKCIESKNWPEEIHREALEHIRQKSREEGIDAALQYLEGENLDGLFVPLQADGGAACSWIPIPYHENLEAPDLYLNTTDPSHAAKLIERPNFNACGLRWLPKRALPYAQNFLREIVRPADPKVDIVAVHGLNPTNNSSHAEATWTAKEKLWLKDFLPITIPNARILLFGYNANVAFETSTAGVVEHAINLLNRLNMKRKGVPPDRPIIFIAHSLGGILVKRALIESKLGNKFDSIREATYGMVFFATPHRGGEFVRLGSIAAKIVRAIYPNPTNTFMEALEKDSLFADNLTHDFRNMLEDYYVLSFYETQRLEPFGIIVDKKSATLGLSSMRETTFALGLDHRSICKFDSRLNDEYEVVEYYITELAENAIKSAESRAAITAGDPQERPVSITDSRMNSNDSVSKMEANIDANIDANMDALSLVDSLSAKSPGMSVYESTEYSRNSLTSPSTISIGENSAAAAKASNAMTSPNLTSSIFARVGNPDGRKFINAAEAGDKDLIKKMLDKGQAVDTSGVWNGMSALAEASRNGHVACVKLLLDHGANPAFHVISTTKIYGSKDNTRLSLAAGKGQLGTMRLLLDTGRYSEVELNAAHFAASIKNRSDALKLLSEYGAGRY</sequence>
<dbReference type="EMBL" id="JAAMPI010001136">
    <property type="protein sequence ID" value="KAF4626531.1"/>
    <property type="molecule type" value="Genomic_DNA"/>
</dbReference>
<dbReference type="GO" id="GO:0005783">
    <property type="term" value="C:endoplasmic reticulum"/>
    <property type="evidence" value="ECO:0007669"/>
    <property type="project" value="UniProtKB-SubCell"/>
</dbReference>
<evidence type="ECO:0000256" key="3">
    <source>
        <dbReference type="ARBA" id="ARBA00004370"/>
    </source>
</evidence>
<dbReference type="SUPFAM" id="SSF53474">
    <property type="entry name" value="alpha/beta-Hydrolases"/>
    <property type="match status" value="1"/>
</dbReference>
<dbReference type="Gene3D" id="3.40.50.1820">
    <property type="entry name" value="alpha/beta hydrolase"/>
    <property type="match status" value="1"/>
</dbReference>
<comment type="subcellular location">
    <subcellularLocation>
        <location evidence="2">Endoplasmic reticulum</location>
    </subcellularLocation>
    <subcellularLocation>
        <location evidence="3">Membrane</location>
    </subcellularLocation>
    <subcellularLocation>
        <location evidence="1">Mitochondrion</location>
    </subcellularLocation>
</comment>
<proteinExistence type="predicted"/>
<evidence type="ECO:0000313" key="9">
    <source>
        <dbReference type="EMBL" id="KAF4626531.1"/>
    </source>
</evidence>
<feature type="compositionally biased region" description="Polar residues" evidence="8">
    <location>
        <begin position="517"/>
        <end position="526"/>
    </location>
</feature>
<dbReference type="InterPro" id="IPR002110">
    <property type="entry name" value="Ankyrin_rpt"/>
</dbReference>